<protein>
    <submittedName>
        <fullName evidence="1">Uncharacterized protein</fullName>
    </submittedName>
</protein>
<dbReference type="AlphaFoldDB" id="A0A644ZC14"/>
<dbReference type="EMBL" id="VSSQ01007943">
    <property type="protein sequence ID" value="MPM37431.1"/>
    <property type="molecule type" value="Genomic_DNA"/>
</dbReference>
<name>A0A644ZC14_9ZZZZ</name>
<accession>A0A644ZC14</accession>
<comment type="caution">
    <text evidence="1">The sequence shown here is derived from an EMBL/GenBank/DDBJ whole genome shotgun (WGS) entry which is preliminary data.</text>
</comment>
<evidence type="ECO:0000313" key="1">
    <source>
        <dbReference type="EMBL" id="MPM37431.1"/>
    </source>
</evidence>
<proteinExistence type="predicted"/>
<organism evidence="1">
    <name type="scientific">bioreactor metagenome</name>
    <dbReference type="NCBI Taxonomy" id="1076179"/>
    <lineage>
        <taxon>unclassified sequences</taxon>
        <taxon>metagenomes</taxon>
        <taxon>ecological metagenomes</taxon>
    </lineage>
</organism>
<sequence length="68" mass="7560">MEGGGRAKYLADLAGEIAHVVRFNFNGSQILTRQIEELENVVSYAKQRYVGSRIVLLGREVWAAALHS</sequence>
<reference evidence="1" key="1">
    <citation type="submission" date="2019-08" db="EMBL/GenBank/DDBJ databases">
        <authorList>
            <person name="Kucharzyk K."/>
            <person name="Murdoch R.W."/>
            <person name="Higgins S."/>
            <person name="Loffler F."/>
        </authorList>
    </citation>
    <scope>NUCLEOTIDE SEQUENCE</scope>
</reference>
<gene>
    <name evidence="1" type="ORF">SDC9_84048</name>
</gene>